<feature type="region of interest" description="Disordered" evidence="1">
    <location>
        <begin position="195"/>
        <end position="225"/>
    </location>
</feature>
<dbReference type="AlphaFoldDB" id="A0A9Q3IQ76"/>
<evidence type="ECO:0000313" key="3">
    <source>
        <dbReference type="Proteomes" id="UP000765509"/>
    </source>
</evidence>
<evidence type="ECO:0000313" key="2">
    <source>
        <dbReference type="EMBL" id="MBW0547979.1"/>
    </source>
</evidence>
<dbReference type="Proteomes" id="UP000765509">
    <property type="component" value="Unassembled WGS sequence"/>
</dbReference>
<evidence type="ECO:0000256" key="1">
    <source>
        <dbReference type="SAM" id="MobiDB-lite"/>
    </source>
</evidence>
<organism evidence="2 3">
    <name type="scientific">Austropuccinia psidii MF-1</name>
    <dbReference type="NCBI Taxonomy" id="1389203"/>
    <lineage>
        <taxon>Eukaryota</taxon>
        <taxon>Fungi</taxon>
        <taxon>Dikarya</taxon>
        <taxon>Basidiomycota</taxon>
        <taxon>Pucciniomycotina</taxon>
        <taxon>Pucciniomycetes</taxon>
        <taxon>Pucciniales</taxon>
        <taxon>Sphaerophragmiaceae</taxon>
        <taxon>Austropuccinia</taxon>
    </lineage>
</organism>
<proteinExistence type="predicted"/>
<feature type="compositionally biased region" description="Acidic residues" evidence="1">
    <location>
        <begin position="215"/>
        <end position="225"/>
    </location>
</feature>
<dbReference type="OrthoDB" id="3039677at2759"/>
<feature type="compositionally biased region" description="Basic and acidic residues" evidence="1">
    <location>
        <begin position="195"/>
        <end position="205"/>
    </location>
</feature>
<keyword evidence="3" id="KW-1185">Reference proteome</keyword>
<comment type="caution">
    <text evidence="2">The sequence shown here is derived from an EMBL/GenBank/DDBJ whole genome shotgun (WGS) entry which is preliminary data.</text>
</comment>
<gene>
    <name evidence="2" type="ORF">O181_087694</name>
</gene>
<name>A0A9Q3IQ76_9BASI</name>
<accession>A0A9Q3IQ76</accession>
<dbReference type="EMBL" id="AVOT02053098">
    <property type="protein sequence ID" value="MBW0547979.1"/>
    <property type="molecule type" value="Genomic_DNA"/>
</dbReference>
<protein>
    <submittedName>
        <fullName evidence="2">Uncharacterized protein</fullName>
    </submittedName>
</protein>
<reference evidence="2" key="1">
    <citation type="submission" date="2021-03" db="EMBL/GenBank/DDBJ databases">
        <title>Draft genome sequence of rust myrtle Austropuccinia psidii MF-1, a brazilian biotype.</title>
        <authorList>
            <person name="Quecine M.C."/>
            <person name="Pachon D.M.R."/>
            <person name="Bonatelli M.L."/>
            <person name="Correr F.H."/>
            <person name="Franceschini L.M."/>
            <person name="Leite T.F."/>
            <person name="Margarido G.R.A."/>
            <person name="Almeida C.A."/>
            <person name="Ferrarezi J.A."/>
            <person name="Labate C.A."/>
        </authorList>
    </citation>
    <scope>NUCLEOTIDE SEQUENCE</scope>
    <source>
        <strain evidence="2">MF-1</strain>
    </source>
</reference>
<sequence length="595" mass="67437">MGLILLTCLNLPPKLRHKPAYSLVFGIIPGPNSPNTVMISNILKHLVAQLLELKDGVHIPMFLYPDGKYIYLQLLPLIGDLVAVHKASGVASHSANHFCPWCTAQLPDLQLMRQGEMRNGLDILKSDKDWKDSKTLSQKNEFCKKTGVRWFELNNLPYRNPNMHLALGILHNWLEGVLAEHFRFRWGFQDEMQEKKRGLKEETRKEKKRCLNNHEEDELGQESDGSQIEDDFLLGQGMGGGLFTGDDIKRFQYLLEDLVLPTGIGKGPKTLGAAKNGRLKASDWLTLFTLVIPLIILEIVFEGQEAISPKLNQALFLQNTGDLVQCTRIACTKAVREGHAGRFANAYSRYTQSSSPIIITHYTSHYISSFGDHYLGWLSLLVRGEIHGTLMRRVNGMQRLLAGHPEIEEIFNEERTRKSNGKYNMKEMEKGVYAALTEMLQSEGVKLRFWNNFPHPLGSFILSCFAWQVPFTKYDDKRVSTMPPNNVIFFKHCGNLKYAMVKGIFEFRGASGKKEVVIHLDLIAPIFWQQTYKPGELPYYAQLLGVVVGQFGISNTGLMIRPSQVQGNEAYRHLPPECFGIFCNGIIVCPHTHHI</sequence>